<evidence type="ECO:0000313" key="10">
    <source>
        <dbReference type="Proteomes" id="UP000886752"/>
    </source>
</evidence>
<dbReference type="Gene3D" id="3.30.70.3460">
    <property type="match status" value="1"/>
</dbReference>
<dbReference type="AlphaFoldDB" id="A0A9D1PXH1"/>
<dbReference type="PANTHER" id="PTHR43413:SF1">
    <property type="entry name" value="SIROHEME DECARBOXYLASE NIRL SUBUNIT"/>
    <property type="match status" value="1"/>
</dbReference>
<dbReference type="InterPro" id="IPR036390">
    <property type="entry name" value="WH_DNA-bd_sf"/>
</dbReference>
<evidence type="ECO:0000256" key="2">
    <source>
        <dbReference type="ARBA" id="ARBA00023133"/>
    </source>
</evidence>
<dbReference type="Gene3D" id="1.10.10.10">
    <property type="entry name" value="Winged helix-like DNA-binding domain superfamily/Winged helix DNA-binding domain"/>
    <property type="match status" value="1"/>
</dbReference>
<evidence type="ECO:0000256" key="4">
    <source>
        <dbReference type="ARBA" id="ARBA00023457"/>
    </source>
</evidence>
<reference evidence="9" key="2">
    <citation type="submission" date="2021-04" db="EMBL/GenBank/DDBJ databases">
        <authorList>
            <person name="Gilroy R."/>
        </authorList>
    </citation>
    <scope>NUCLEOTIDE SEQUENCE</scope>
    <source>
        <strain evidence="9">ChiHecec2B26-446</strain>
    </source>
</reference>
<evidence type="ECO:0000256" key="1">
    <source>
        <dbReference type="ARBA" id="ARBA00004744"/>
    </source>
</evidence>
<protein>
    <recommendedName>
        <fullName evidence="5">siroheme decarboxylase</fullName>
        <ecNumber evidence="5">4.1.1.111</ecNumber>
    </recommendedName>
</protein>
<dbReference type="InterPro" id="IPR036388">
    <property type="entry name" value="WH-like_DNA-bd_sf"/>
</dbReference>
<evidence type="ECO:0000256" key="3">
    <source>
        <dbReference type="ARBA" id="ARBA00023239"/>
    </source>
</evidence>
<comment type="similarity">
    <text evidence="4">Belongs to the Ahb/Nir family.</text>
</comment>
<gene>
    <name evidence="9" type="ORF">H9894_07835</name>
</gene>
<evidence type="ECO:0000313" key="9">
    <source>
        <dbReference type="EMBL" id="HIW01081.1"/>
    </source>
</evidence>
<comment type="caution">
    <text evidence="9">The sequence shown here is derived from an EMBL/GenBank/DDBJ whole genome shotgun (WGS) entry which is preliminary data.</text>
</comment>
<evidence type="ECO:0000256" key="6">
    <source>
        <dbReference type="ARBA" id="ARBA00048470"/>
    </source>
</evidence>
<evidence type="ECO:0000259" key="7">
    <source>
        <dbReference type="Pfam" id="PF17805"/>
    </source>
</evidence>
<dbReference type="Proteomes" id="UP000886752">
    <property type="component" value="Unassembled WGS sequence"/>
</dbReference>
<dbReference type="InterPro" id="IPR053953">
    <property type="entry name" value="NirdL-like_HTH"/>
</dbReference>
<accession>A0A9D1PXH1</accession>
<dbReference type="GO" id="GO:0006783">
    <property type="term" value="P:heme biosynthetic process"/>
    <property type="evidence" value="ECO:0007669"/>
    <property type="project" value="UniProtKB-KW"/>
</dbReference>
<dbReference type="EMBL" id="DXHV01000073">
    <property type="protein sequence ID" value="HIW01081.1"/>
    <property type="molecule type" value="Genomic_DNA"/>
</dbReference>
<dbReference type="GO" id="GO:0016829">
    <property type="term" value="F:lyase activity"/>
    <property type="evidence" value="ECO:0007669"/>
    <property type="project" value="UniProtKB-KW"/>
</dbReference>
<evidence type="ECO:0000259" key="8">
    <source>
        <dbReference type="Pfam" id="PF22451"/>
    </source>
</evidence>
<evidence type="ECO:0000256" key="5">
    <source>
        <dbReference type="ARBA" id="ARBA00023471"/>
    </source>
</evidence>
<keyword evidence="3" id="KW-0456">Lyase</keyword>
<comment type="pathway">
    <text evidence="1">Porphyrin-containing compound metabolism; protoheme biosynthesis.</text>
</comment>
<dbReference type="EC" id="4.1.1.111" evidence="5"/>
<dbReference type="Pfam" id="PF22451">
    <property type="entry name" value="NirdL-like_HTH"/>
    <property type="match status" value="1"/>
</dbReference>
<dbReference type="PANTHER" id="PTHR43413">
    <property type="entry name" value="TRANSCRIPTIONAL REGULATOR, ASNC FAMILY"/>
    <property type="match status" value="1"/>
</dbReference>
<reference evidence="9" key="1">
    <citation type="journal article" date="2021" name="PeerJ">
        <title>Extensive microbial diversity within the chicken gut microbiome revealed by metagenomics and culture.</title>
        <authorList>
            <person name="Gilroy R."/>
            <person name="Ravi A."/>
            <person name="Getino M."/>
            <person name="Pursley I."/>
            <person name="Horton D.L."/>
            <person name="Alikhan N.F."/>
            <person name="Baker D."/>
            <person name="Gharbi K."/>
            <person name="Hall N."/>
            <person name="Watson M."/>
            <person name="Adriaenssens E.M."/>
            <person name="Foster-Nyarko E."/>
            <person name="Jarju S."/>
            <person name="Secka A."/>
            <person name="Antonio M."/>
            <person name="Oren A."/>
            <person name="Chaudhuri R.R."/>
            <person name="La Ragione R."/>
            <person name="Hildebrand F."/>
            <person name="Pallen M.J."/>
        </authorList>
    </citation>
    <scope>NUCLEOTIDE SEQUENCE</scope>
    <source>
        <strain evidence="9">ChiHecec2B26-446</strain>
    </source>
</reference>
<dbReference type="SUPFAM" id="SSF46785">
    <property type="entry name" value="Winged helix' DNA-binding domain"/>
    <property type="match status" value="1"/>
</dbReference>
<dbReference type="InterPro" id="IPR050684">
    <property type="entry name" value="HTH-Siroheme_Decarb"/>
</dbReference>
<sequence length="152" mass="17230">MDATDRALLDIIQSNFPLVPRPYAELGAALGIPEEEALDRVRKLRDMKIIRRMGANFQSKKLGWVSTLCAARVPEDRKDLFTSLVNAEPGVTHNYERENAYNIWFTFIGPSREYIQEHLDAIAARTGVPILNLPATKLFKIKVNFKLGEDES</sequence>
<keyword evidence="2" id="KW-0350">Heme biosynthesis</keyword>
<feature type="domain" description="Siroheme decarboxylase AsnC-like ligand binding" evidence="7">
    <location>
        <begin position="61"/>
        <end position="140"/>
    </location>
</feature>
<proteinExistence type="inferred from homology"/>
<dbReference type="Pfam" id="PF17805">
    <property type="entry name" value="AsnC_trans_reg2"/>
    <property type="match status" value="1"/>
</dbReference>
<organism evidence="9 10">
    <name type="scientific">Candidatus Desulfovibrio intestinipullorum</name>
    <dbReference type="NCBI Taxonomy" id="2838536"/>
    <lineage>
        <taxon>Bacteria</taxon>
        <taxon>Pseudomonadati</taxon>
        <taxon>Thermodesulfobacteriota</taxon>
        <taxon>Desulfovibrionia</taxon>
        <taxon>Desulfovibrionales</taxon>
        <taxon>Desulfovibrionaceae</taxon>
        <taxon>Desulfovibrio</taxon>
    </lineage>
</organism>
<comment type="catalytic activity">
    <reaction evidence="6">
        <text>siroheme + 2 H(+) = 12,18-didecarboxysiroheme + 2 CO2</text>
        <dbReference type="Rhea" id="RHEA:19093"/>
        <dbReference type="ChEBI" id="CHEBI:15378"/>
        <dbReference type="ChEBI" id="CHEBI:16526"/>
        <dbReference type="ChEBI" id="CHEBI:60052"/>
        <dbReference type="ChEBI" id="CHEBI:140497"/>
        <dbReference type="EC" id="4.1.1.111"/>
    </reaction>
</comment>
<dbReference type="InterPro" id="IPR040523">
    <property type="entry name" value="AsnC_trans_reg2"/>
</dbReference>
<name>A0A9D1PXH1_9BACT</name>
<feature type="domain" description="Siroheme decarboxylase NirL-like HTH" evidence="8">
    <location>
        <begin position="5"/>
        <end position="51"/>
    </location>
</feature>